<evidence type="ECO:0000313" key="2">
    <source>
        <dbReference type="EMBL" id="SVB16826.1"/>
    </source>
</evidence>
<dbReference type="PANTHER" id="PTHR46142:SF3">
    <property type="entry name" value="F18B13.24 PROTEIN"/>
    <property type="match status" value="1"/>
</dbReference>
<feature type="domain" description="VOC" evidence="1">
    <location>
        <begin position="5"/>
        <end position="102"/>
    </location>
</feature>
<gene>
    <name evidence="2" type="ORF">METZ01_LOCUS169680</name>
</gene>
<dbReference type="AlphaFoldDB" id="A0A382BSM3"/>
<feature type="non-terminal residue" evidence="2">
    <location>
        <position position="102"/>
    </location>
</feature>
<dbReference type="InterPro" id="IPR037523">
    <property type="entry name" value="VOC_core"/>
</dbReference>
<dbReference type="InterPro" id="IPR029068">
    <property type="entry name" value="Glyas_Bleomycin-R_OHBP_Dase"/>
</dbReference>
<reference evidence="2" key="1">
    <citation type="submission" date="2018-05" db="EMBL/GenBank/DDBJ databases">
        <authorList>
            <person name="Lanie J.A."/>
            <person name="Ng W.-L."/>
            <person name="Kazmierczak K.M."/>
            <person name="Andrzejewski T.M."/>
            <person name="Davidsen T.M."/>
            <person name="Wayne K.J."/>
            <person name="Tettelin H."/>
            <person name="Glass J.I."/>
            <person name="Rusch D."/>
            <person name="Podicherti R."/>
            <person name="Tsui H.-C.T."/>
            <person name="Winkler M.E."/>
        </authorList>
    </citation>
    <scope>NUCLEOTIDE SEQUENCE</scope>
</reference>
<sequence length="102" mass="12127">MEHRELNHVALHVKNVEKSCEFYERVLELKPISRPTFNFPGAWYQLGNAQELHLIGERDQPVNSHPRSNHFALLIDDMDAWENHLQQMEVDYYERRTRPDGA</sequence>
<dbReference type="EMBL" id="UINC01031182">
    <property type="protein sequence ID" value="SVB16826.1"/>
    <property type="molecule type" value="Genomic_DNA"/>
</dbReference>
<dbReference type="PROSITE" id="PS51819">
    <property type="entry name" value="VOC"/>
    <property type="match status" value="1"/>
</dbReference>
<protein>
    <recommendedName>
        <fullName evidence="1">VOC domain-containing protein</fullName>
    </recommendedName>
</protein>
<dbReference type="InterPro" id="IPR004360">
    <property type="entry name" value="Glyas_Fos-R_dOase_dom"/>
</dbReference>
<dbReference type="Gene3D" id="3.10.180.10">
    <property type="entry name" value="2,3-Dihydroxybiphenyl 1,2-Dioxygenase, domain 1"/>
    <property type="match status" value="1"/>
</dbReference>
<accession>A0A382BSM3</accession>
<dbReference type="SUPFAM" id="SSF54593">
    <property type="entry name" value="Glyoxalase/Bleomycin resistance protein/Dihydroxybiphenyl dioxygenase"/>
    <property type="match status" value="1"/>
</dbReference>
<dbReference type="Pfam" id="PF00903">
    <property type="entry name" value="Glyoxalase"/>
    <property type="match status" value="1"/>
</dbReference>
<organism evidence="2">
    <name type="scientific">marine metagenome</name>
    <dbReference type="NCBI Taxonomy" id="408172"/>
    <lineage>
        <taxon>unclassified sequences</taxon>
        <taxon>metagenomes</taxon>
        <taxon>ecological metagenomes</taxon>
    </lineage>
</organism>
<proteinExistence type="predicted"/>
<dbReference type="PANTHER" id="PTHR46142">
    <property type="match status" value="1"/>
</dbReference>
<name>A0A382BSM3_9ZZZZ</name>
<evidence type="ECO:0000259" key="1">
    <source>
        <dbReference type="PROSITE" id="PS51819"/>
    </source>
</evidence>